<dbReference type="Proteomes" id="UP001589692">
    <property type="component" value="Unassembled WGS sequence"/>
</dbReference>
<dbReference type="PANTHER" id="PTHR43531:SF11">
    <property type="entry name" value="METHYL-ACCEPTING CHEMOTAXIS PROTEIN 3"/>
    <property type="match status" value="1"/>
</dbReference>
<evidence type="ECO:0000256" key="4">
    <source>
        <dbReference type="SAM" id="Coils"/>
    </source>
</evidence>
<feature type="domain" description="HAMP" evidence="7">
    <location>
        <begin position="429"/>
        <end position="481"/>
    </location>
</feature>
<name>A0ABV6AD73_9HYPH</name>
<dbReference type="SUPFAM" id="SSF158472">
    <property type="entry name" value="HAMP domain-like"/>
    <property type="match status" value="1"/>
</dbReference>
<dbReference type="Pfam" id="PF00672">
    <property type="entry name" value="HAMP"/>
    <property type="match status" value="1"/>
</dbReference>
<evidence type="ECO:0000259" key="7">
    <source>
        <dbReference type="PROSITE" id="PS50885"/>
    </source>
</evidence>
<evidence type="ECO:0000256" key="5">
    <source>
        <dbReference type="SAM" id="Phobius"/>
    </source>
</evidence>
<dbReference type="RefSeq" id="WP_377258011.1">
    <property type="nucleotide sequence ID" value="NZ_JBHMAA010000008.1"/>
</dbReference>
<protein>
    <submittedName>
        <fullName evidence="8">Methyl-accepting chemotaxis protein</fullName>
    </submittedName>
</protein>
<keyword evidence="5" id="KW-0812">Transmembrane</keyword>
<dbReference type="InterPro" id="IPR051310">
    <property type="entry name" value="MCP_chemotaxis"/>
</dbReference>
<dbReference type="PROSITE" id="PS50885">
    <property type="entry name" value="HAMP"/>
    <property type="match status" value="2"/>
</dbReference>
<gene>
    <name evidence="8" type="ORF">ACFFP0_06890</name>
</gene>
<dbReference type="EMBL" id="JBHMAA010000008">
    <property type="protein sequence ID" value="MFB9948569.1"/>
    <property type="molecule type" value="Genomic_DNA"/>
</dbReference>
<feature type="coiled-coil region" evidence="4">
    <location>
        <begin position="505"/>
        <end position="542"/>
    </location>
</feature>
<reference evidence="8 9" key="1">
    <citation type="submission" date="2024-09" db="EMBL/GenBank/DDBJ databases">
        <authorList>
            <person name="Sun Q."/>
            <person name="Mori K."/>
        </authorList>
    </citation>
    <scope>NUCLEOTIDE SEQUENCE [LARGE SCALE GENOMIC DNA]</scope>
    <source>
        <strain evidence="8 9">TBRC 4938</strain>
    </source>
</reference>
<organism evidence="8 9">
    <name type="scientific">Rhizobium puerariae</name>
    <dbReference type="NCBI Taxonomy" id="1585791"/>
    <lineage>
        <taxon>Bacteria</taxon>
        <taxon>Pseudomonadati</taxon>
        <taxon>Pseudomonadota</taxon>
        <taxon>Alphaproteobacteria</taxon>
        <taxon>Hyphomicrobiales</taxon>
        <taxon>Rhizobiaceae</taxon>
        <taxon>Rhizobium/Agrobacterium group</taxon>
        <taxon>Rhizobium</taxon>
    </lineage>
</organism>
<dbReference type="PROSITE" id="PS50111">
    <property type="entry name" value="CHEMOTAXIS_TRANSDUC_2"/>
    <property type="match status" value="1"/>
</dbReference>
<dbReference type="CDD" id="cd11386">
    <property type="entry name" value="MCP_signal"/>
    <property type="match status" value="1"/>
</dbReference>
<dbReference type="InterPro" id="IPR004089">
    <property type="entry name" value="MCPsignal_dom"/>
</dbReference>
<keyword evidence="1" id="KW-0145">Chemotaxis</keyword>
<feature type="coiled-coil region" evidence="4">
    <location>
        <begin position="398"/>
        <end position="434"/>
    </location>
</feature>
<feature type="domain" description="Methyl-accepting transducer" evidence="6">
    <location>
        <begin position="486"/>
        <end position="715"/>
    </location>
</feature>
<comment type="caution">
    <text evidence="8">The sequence shown here is derived from an EMBL/GenBank/DDBJ whole genome shotgun (WGS) entry which is preliminary data.</text>
</comment>
<comment type="similarity">
    <text evidence="2">Belongs to the methyl-accepting chemotaxis (MCP) protein family.</text>
</comment>
<dbReference type="SMART" id="SM00304">
    <property type="entry name" value="HAMP"/>
    <property type="match status" value="2"/>
</dbReference>
<evidence type="ECO:0000313" key="8">
    <source>
        <dbReference type="EMBL" id="MFB9948569.1"/>
    </source>
</evidence>
<accession>A0ABV6AD73</accession>
<evidence type="ECO:0000313" key="9">
    <source>
        <dbReference type="Proteomes" id="UP001589692"/>
    </source>
</evidence>
<dbReference type="InterPro" id="IPR003660">
    <property type="entry name" value="HAMP_dom"/>
</dbReference>
<keyword evidence="5" id="KW-1133">Transmembrane helix</keyword>
<feature type="domain" description="HAMP" evidence="7">
    <location>
        <begin position="347"/>
        <end position="400"/>
    </location>
</feature>
<dbReference type="SUPFAM" id="SSF58104">
    <property type="entry name" value="Methyl-accepting chemotaxis protein (MCP) signaling domain"/>
    <property type="match status" value="1"/>
</dbReference>
<evidence type="ECO:0000256" key="3">
    <source>
        <dbReference type="PROSITE-ProRule" id="PRU00284"/>
    </source>
</evidence>
<keyword evidence="5" id="KW-0472">Membrane</keyword>
<evidence type="ECO:0000259" key="6">
    <source>
        <dbReference type="PROSITE" id="PS50111"/>
    </source>
</evidence>
<dbReference type="PANTHER" id="PTHR43531">
    <property type="entry name" value="PROTEIN ICFG"/>
    <property type="match status" value="1"/>
</dbReference>
<proteinExistence type="inferred from homology"/>
<feature type="transmembrane region" description="Helical" evidence="5">
    <location>
        <begin position="324"/>
        <end position="347"/>
    </location>
</feature>
<keyword evidence="9" id="KW-1185">Reference proteome</keyword>
<sequence>MRFSIKNILIFAFAILSVAVMGLMGKLLLQEARLQQNSARLAELARLDASLFDALLGMRGERGGISSAIKLEPAEVVSSSNNIDDGRKSLDAAFSAAKAVADDIEPATLRAALAPMFENYNQWLSYRSRIDAALTQPVRDRDPALGKTVLGLADQMLLDIEKAANQVEAAINARNPAMIAFTQLRSLAWTARTQLGTANSTLVGALISKQPLPAGKLAEIAVQDARVALSWDIITQIVKGEGTPERIRSLYRTAQSTYFAGPYAEQRTAAIKEFQAGRAFDMAVDDWRKPAGPAQASIAGIASASLSEMTELTARNLSSATQSIVIYGIATLVTVALSLAAIFTIIFRIANPIGHLTGVMRMLAGGDLSVTVSGAGRRDEIGDMARAVEVFREAAVQNRELEADAARSRQAAEAERIEIQRRAEAEAEERLEQATSGLAGGLRRLASGDLLCEIDEVFAEQFESLRHDFNRSVHQLRSALESVNMAALSVRSGSGEISTASDQLAKRTEQQAASLEETAAALEEVTTNVRQTAERANEAREMVRHASTRAETSSEVVSNAVEAMGRIETASNQIGQIIGVIDEIAFQTNLLALNAGVEAARAGEAGKGFAVVAQEVRELAQRSANAAKEIKKLIGNSEEAVNQGVVLVNDTGSGLKEIARLVVTINEHMDAIAVAAHEQASGLSEINTSVNHMDQVTQQNAAMVEEMNASGASLAQESGRLSELLARFEIGQAGDAARRMSPRGVQRRGMAA</sequence>
<dbReference type="Gene3D" id="1.10.287.950">
    <property type="entry name" value="Methyl-accepting chemotaxis protein"/>
    <property type="match status" value="1"/>
</dbReference>
<dbReference type="Pfam" id="PF00015">
    <property type="entry name" value="MCPsignal"/>
    <property type="match status" value="1"/>
</dbReference>
<keyword evidence="3" id="KW-0807">Transducer</keyword>
<evidence type="ECO:0000256" key="1">
    <source>
        <dbReference type="ARBA" id="ARBA00022500"/>
    </source>
</evidence>
<evidence type="ECO:0000256" key="2">
    <source>
        <dbReference type="ARBA" id="ARBA00029447"/>
    </source>
</evidence>
<dbReference type="CDD" id="cd06225">
    <property type="entry name" value="HAMP"/>
    <property type="match status" value="1"/>
</dbReference>
<dbReference type="Gene3D" id="6.10.340.10">
    <property type="match status" value="1"/>
</dbReference>
<keyword evidence="4" id="KW-0175">Coiled coil</keyword>
<dbReference type="SMART" id="SM00283">
    <property type="entry name" value="MA"/>
    <property type="match status" value="1"/>
</dbReference>